<sequence>MQLDKEFQILFKELQSNFTRKQIEEWAQETGFMKRKTKLKPEYFFLLCSCLGESFGKKSLVELCAQLCSTFDVELTSEGLNQRFNSKAVEFLKKMFQCIFANQFSFPIVENRLFNRIRILDSSGFNLPVDYLDYEGASGSGVKYSSNMSYIRGISYIYSYKKGKKVVVSTREVGD</sequence>
<keyword evidence="2" id="KW-1185">Reference proteome</keyword>
<reference evidence="1 2" key="1">
    <citation type="journal article" date="2016" name="Int. J. Syst. Evol. Microbiol.">
        <title>Oceanobacillus halophilus sp. nov., a novel moderately halophilic bacterium from a hypersaline lake.</title>
        <authorList>
            <person name="Amoozegar M.A."/>
            <person name="Bagheri M."/>
            <person name="Makhdoumi A."/>
            <person name="Nikou M.M."/>
            <person name="Fazeli S.A.S."/>
            <person name="Schumann P."/>
            <person name="Sproer C."/>
            <person name="Sanchez-Porro C."/>
            <person name="Ventosa A."/>
        </authorList>
    </citation>
    <scope>NUCLEOTIDE SEQUENCE [LARGE SCALE GENOMIC DNA]</scope>
    <source>
        <strain evidence="1 2">DSM 23996</strain>
    </source>
</reference>
<name>A0A494ZT71_9BACI</name>
<protein>
    <recommendedName>
        <fullName evidence="3">IS4 family transposase</fullName>
    </recommendedName>
</protein>
<gene>
    <name evidence="1" type="ORF">D8M06_17720</name>
</gene>
<proteinExistence type="predicted"/>
<comment type="caution">
    <text evidence="1">The sequence shown here is derived from an EMBL/GenBank/DDBJ whole genome shotgun (WGS) entry which is preliminary data.</text>
</comment>
<dbReference type="Proteomes" id="UP000269301">
    <property type="component" value="Unassembled WGS sequence"/>
</dbReference>
<dbReference type="OrthoDB" id="2432160at2"/>
<accession>A0A494ZT71</accession>
<dbReference type="AlphaFoldDB" id="A0A494ZT71"/>
<dbReference type="RefSeq" id="WP_121205922.1">
    <property type="nucleotide sequence ID" value="NZ_RBZP01000024.1"/>
</dbReference>
<organism evidence="1 2">
    <name type="scientific">Oceanobacillus halophilus</name>
    <dbReference type="NCBI Taxonomy" id="930130"/>
    <lineage>
        <taxon>Bacteria</taxon>
        <taxon>Bacillati</taxon>
        <taxon>Bacillota</taxon>
        <taxon>Bacilli</taxon>
        <taxon>Bacillales</taxon>
        <taxon>Bacillaceae</taxon>
        <taxon>Oceanobacillus</taxon>
    </lineage>
</organism>
<evidence type="ECO:0000313" key="2">
    <source>
        <dbReference type="Proteomes" id="UP000269301"/>
    </source>
</evidence>
<evidence type="ECO:0008006" key="3">
    <source>
        <dbReference type="Google" id="ProtNLM"/>
    </source>
</evidence>
<dbReference type="EMBL" id="RBZP01000024">
    <property type="protein sequence ID" value="RKQ29335.1"/>
    <property type="molecule type" value="Genomic_DNA"/>
</dbReference>
<evidence type="ECO:0000313" key="1">
    <source>
        <dbReference type="EMBL" id="RKQ29335.1"/>
    </source>
</evidence>